<sequence>MSPREDLAEDRTDLAEDRTMLAAERTFSGWIRTGLAAAGVAIGLHAVFGPFQPTWVPKAAATAFLVAAQVILMGAWLQHSRSRRRLTNEVARLQPRARIALLVLLLSAGNIAIGAVLWFI</sequence>
<organism evidence="7 8">
    <name type="scientific">Paracoccus tibetensis</name>
    <dbReference type="NCBI Taxonomy" id="336292"/>
    <lineage>
        <taxon>Bacteria</taxon>
        <taxon>Pseudomonadati</taxon>
        <taxon>Pseudomonadota</taxon>
        <taxon>Alphaproteobacteria</taxon>
        <taxon>Rhodobacterales</taxon>
        <taxon>Paracoccaceae</taxon>
        <taxon>Paracoccus</taxon>
    </lineage>
</organism>
<evidence type="ECO:0000259" key="6">
    <source>
        <dbReference type="Pfam" id="PF02656"/>
    </source>
</evidence>
<gene>
    <name evidence="7" type="ORF">SAMN05660710_03535</name>
</gene>
<dbReference type="GO" id="GO:0012505">
    <property type="term" value="C:endomembrane system"/>
    <property type="evidence" value="ECO:0007669"/>
    <property type="project" value="UniProtKB-SubCell"/>
</dbReference>
<dbReference type="InterPro" id="IPR003807">
    <property type="entry name" value="DUF202"/>
</dbReference>
<evidence type="ECO:0000256" key="5">
    <source>
        <dbReference type="SAM" id="Phobius"/>
    </source>
</evidence>
<dbReference type="Proteomes" id="UP000199502">
    <property type="component" value="Unassembled WGS sequence"/>
</dbReference>
<comment type="subcellular location">
    <subcellularLocation>
        <location evidence="1">Endomembrane system</location>
        <topology evidence="1">Multi-pass membrane protein</topology>
    </subcellularLocation>
</comment>
<name>A0A1G5JY44_9RHOB</name>
<dbReference type="EMBL" id="FMVT01000018">
    <property type="protein sequence ID" value="SCY93285.1"/>
    <property type="molecule type" value="Genomic_DNA"/>
</dbReference>
<feature type="transmembrane region" description="Helical" evidence="5">
    <location>
        <begin position="29"/>
        <end position="48"/>
    </location>
</feature>
<reference evidence="7 8" key="1">
    <citation type="submission" date="2016-10" db="EMBL/GenBank/DDBJ databases">
        <authorList>
            <person name="de Groot N.N."/>
        </authorList>
    </citation>
    <scope>NUCLEOTIDE SEQUENCE [LARGE SCALE GENOMIC DNA]</scope>
    <source>
        <strain evidence="7 8">CGMCC 1.8925</strain>
    </source>
</reference>
<dbReference type="OrthoDB" id="582337at2"/>
<feature type="transmembrane region" description="Helical" evidence="5">
    <location>
        <begin position="99"/>
        <end position="119"/>
    </location>
</feature>
<feature type="domain" description="DUF202" evidence="6">
    <location>
        <begin position="18"/>
        <end position="84"/>
    </location>
</feature>
<evidence type="ECO:0000256" key="3">
    <source>
        <dbReference type="ARBA" id="ARBA00022989"/>
    </source>
</evidence>
<keyword evidence="8" id="KW-1185">Reference proteome</keyword>
<keyword evidence="2 5" id="KW-0812">Transmembrane</keyword>
<keyword evidence="3 5" id="KW-1133">Transmembrane helix</keyword>
<evidence type="ECO:0000313" key="7">
    <source>
        <dbReference type="EMBL" id="SCY93285.1"/>
    </source>
</evidence>
<dbReference type="AlphaFoldDB" id="A0A1G5JY44"/>
<protein>
    <submittedName>
        <fullName evidence="7">Putative membrane protein</fullName>
    </submittedName>
</protein>
<dbReference type="Pfam" id="PF02656">
    <property type="entry name" value="DUF202"/>
    <property type="match status" value="1"/>
</dbReference>
<feature type="transmembrane region" description="Helical" evidence="5">
    <location>
        <begin position="60"/>
        <end position="78"/>
    </location>
</feature>
<proteinExistence type="predicted"/>
<evidence type="ECO:0000313" key="8">
    <source>
        <dbReference type="Proteomes" id="UP000199502"/>
    </source>
</evidence>
<evidence type="ECO:0000256" key="2">
    <source>
        <dbReference type="ARBA" id="ARBA00022692"/>
    </source>
</evidence>
<accession>A0A1G5JY44</accession>
<keyword evidence="4 5" id="KW-0472">Membrane</keyword>
<dbReference type="STRING" id="336292.SAMN05660710_03535"/>
<evidence type="ECO:0000256" key="1">
    <source>
        <dbReference type="ARBA" id="ARBA00004127"/>
    </source>
</evidence>
<evidence type="ECO:0000256" key="4">
    <source>
        <dbReference type="ARBA" id="ARBA00023136"/>
    </source>
</evidence>